<dbReference type="EMBL" id="JAGWCR010000004">
    <property type="protein sequence ID" value="MBS3648706.1"/>
    <property type="molecule type" value="Genomic_DNA"/>
</dbReference>
<evidence type="ECO:0000313" key="2">
    <source>
        <dbReference type="Proteomes" id="UP000680348"/>
    </source>
</evidence>
<gene>
    <name evidence="1" type="ORF">KEU06_08700</name>
</gene>
<protein>
    <submittedName>
        <fullName evidence="1">Uncharacterized protein</fullName>
    </submittedName>
</protein>
<dbReference type="RefSeq" id="WP_188254271.1">
    <property type="nucleotide sequence ID" value="NZ_JABVCF010000004.1"/>
</dbReference>
<reference evidence="1" key="1">
    <citation type="submission" date="2021-04" db="EMBL/GenBank/DDBJ databases">
        <title>Pseudaminobacter soli sp. nov., isolated from paddy soil contaminated by heavy metals.</title>
        <authorList>
            <person name="Zhang K."/>
        </authorList>
    </citation>
    <scope>NUCLEOTIDE SEQUENCE</scope>
    <source>
        <strain evidence="1">19-2017</strain>
    </source>
</reference>
<organism evidence="1 2">
    <name type="scientific">Pseudaminobacter soli</name>
    <name type="common">ex Zhang et al. 2022</name>
    <dbReference type="NCBI Taxonomy" id="2831468"/>
    <lineage>
        <taxon>Bacteria</taxon>
        <taxon>Pseudomonadati</taxon>
        <taxon>Pseudomonadota</taxon>
        <taxon>Alphaproteobacteria</taxon>
        <taxon>Hyphomicrobiales</taxon>
        <taxon>Phyllobacteriaceae</taxon>
        <taxon>Pseudaminobacter</taxon>
    </lineage>
</organism>
<name>A0A942DWU9_9HYPH</name>
<evidence type="ECO:0000313" key="1">
    <source>
        <dbReference type="EMBL" id="MBS3648706.1"/>
    </source>
</evidence>
<keyword evidence="2" id="KW-1185">Reference proteome</keyword>
<accession>A0A942DWU9</accession>
<dbReference type="Proteomes" id="UP000680348">
    <property type="component" value="Unassembled WGS sequence"/>
</dbReference>
<comment type="caution">
    <text evidence="1">The sequence shown here is derived from an EMBL/GenBank/DDBJ whole genome shotgun (WGS) entry which is preliminary data.</text>
</comment>
<dbReference type="AlphaFoldDB" id="A0A942DWU9"/>
<proteinExistence type="predicted"/>
<sequence>MSSPHIRTVGLTKTRARALDGQGYRFHCTRPIAQARPSSIDMDIQMSPITDERLTLYSFRSAGDMQTFIEQFGGDVLE</sequence>